<evidence type="ECO:0000313" key="3">
    <source>
        <dbReference type="EMBL" id="KAL0291644.1"/>
    </source>
</evidence>
<dbReference type="SUPFAM" id="SSF56672">
    <property type="entry name" value="DNA/RNA polymerases"/>
    <property type="match status" value="1"/>
</dbReference>
<dbReference type="AlphaFoldDB" id="A0AAW2JA66"/>
<dbReference type="Gene3D" id="2.40.70.10">
    <property type="entry name" value="Acid Proteases"/>
    <property type="match status" value="1"/>
</dbReference>
<feature type="region of interest" description="Disordered" evidence="1">
    <location>
        <begin position="225"/>
        <end position="245"/>
    </location>
</feature>
<dbReference type="Pfam" id="PF13650">
    <property type="entry name" value="Asp_protease_2"/>
    <property type="match status" value="1"/>
</dbReference>
<evidence type="ECO:0000259" key="2">
    <source>
        <dbReference type="Pfam" id="PF00078"/>
    </source>
</evidence>
<comment type="caution">
    <text evidence="3">The sequence shown here is derived from an EMBL/GenBank/DDBJ whole genome shotgun (WGS) entry which is preliminary data.</text>
</comment>
<accession>A0AAW2JA66</accession>
<dbReference type="Pfam" id="PF00078">
    <property type="entry name" value="RVT_1"/>
    <property type="match status" value="1"/>
</dbReference>
<gene>
    <name evidence="3" type="ORF">Sradi_7019100</name>
</gene>
<proteinExistence type="predicted"/>
<dbReference type="Gene3D" id="3.10.10.10">
    <property type="entry name" value="HIV Type 1 Reverse Transcriptase, subunit A, domain 1"/>
    <property type="match status" value="1"/>
</dbReference>
<name>A0AAW2JA66_SESRA</name>
<organism evidence="3">
    <name type="scientific">Sesamum radiatum</name>
    <name type="common">Black benniseed</name>
    <dbReference type="NCBI Taxonomy" id="300843"/>
    <lineage>
        <taxon>Eukaryota</taxon>
        <taxon>Viridiplantae</taxon>
        <taxon>Streptophyta</taxon>
        <taxon>Embryophyta</taxon>
        <taxon>Tracheophyta</taxon>
        <taxon>Spermatophyta</taxon>
        <taxon>Magnoliopsida</taxon>
        <taxon>eudicotyledons</taxon>
        <taxon>Gunneridae</taxon>
        <taxon>Pentapetalae</taxon>
        <taxon>asterids</taxon>
        <taxon>lamiids</taxon>
        <taxon>Lamiales</taxon>
        <taxon>Pedaliaceae</taxon>
        <taxon>Sesamum</taxon>
    </lineage>
</organism>
<dbReference type="PANTHER" id="PTHR33067">
    <property type="entry name" value="RNA-DIRECTED DNA POLYMERASE-RELATED"/>
    <property type="match status" value="1"/>
</dbReference>
<dbReference type="CDD" id="cd00303">
    <property type="entry name" value="retropepsin_like"/>
    <property type="match status" value="1"/>
</dbReference>
<evidence type="ECO:0000256" key="1">
    <source>
        <dbReference type="SAM" id="MobiDB-lite"/>
    </source>
</evidence>
<dbReference type="CDD" id="cd01647">
    <property type="entry name" value="RT_LTR"/>
    <property type="match status" value="1"/>
</dbReference>
<dbReference type="InterPro" id="IPR043502">
    <property type="entry name" value="DNA/RNA_pol_sf"/>
</dbReference>
<feature type="domain" description="Reverse transcriptase" evidence="2">
    <location>
        <begin position="391"/>
        <end position="460"/>
    </location>
</feature>
<dbReference type="InterPro" id="IPR000477">
    <property type="entry name" value="RT_dom"/>
</dbReference>
<sequence>MENGETVKLNEECSAILQNKLPPKLKDPGSFSIPCTIGDMNFEKALCDLGASINLMPYSIFAKLGMHELTPTIVTLQLADRSIKYPRGIIEDVLVKVGKFVIPVDFVVLDMEEDANTPLILGRPFLATGKALIDVQKGQLTLRINDEEVIFNVFKAIKHPRVADHEAFSIDCIEMLQRDCVNLSNDLDPITDCIVNSDRFESQGRTEESRHAICHLDAGRGEISSRPRRYLPLGGPPTSELKPSIEKPPILELKPLPSHLKYIFLGEDETLPVIISSDLTGLQEEKLKRVLRENIKAIGWSIADIRGISPVTCTHKILMEEGHKPKAQPQRRLNPNMQEVVKKEILKWLAAGIIYPISDSMWVSPVQCVPKKGGMTVVTNEQNELIPTRTVTGWRVCIDYRALNDATRKDHFPLPFIDQMVEKLAGHAYYCFLDGYSGYHQVAIAPEDQEKNHIYLPLWHLCI</sequence>
<dbReference type="InterPro" id="IPR021109">
    <property type="entry name" value="Peptidase_aspartic_dom_sf"/>
</dbReference>
<dbReference type="EMBL" id="JACGWJ010000512">
    <property type="protein sequence ID" value="KAL0291644.1"/>
    <property type="molecule type" value="Genomic_DNA"/>
</dbReference>
<reference evidence="3" key="1">
    <citation type="submission" date="2020-06" db="EMBL/GenBank/DDBJ databases">
        <authorList>
            <person name="Li T."/>
            <person name="Hu X."/>
            <person name="Zhang T."/>
            <person name="Song X."/>
            <person name="Zhang H."/>
            <person name="Dai N."/>
            <person name="Sheng W."/>
            <person name="Hou X."/>
            <person name="Wei L."/>
        </authorList>
    </citation>
    <scope>NUCLEOTIDE SEQUENCE</scope>
    <source>
        <strain evidence="3">G02</strain>
        <tissue evidence="3">Leaf</tissue>
    </source>
</reference>
<reference evidence="3" key="2">
    <citation type="journal article" date="2024" name="Plant">
        <title>Genomic evolution and insights into agronomic trait innovations of Sesamum species.</title>
        <authorList>
            <person name="Miao H."/>
            <person name="Wang L."/>
            <person name="Qu L."/>
            <person name="Liu H."/>
            <person name="Sun Y."/>
            <person name="Le M."/>
            <person name="Wang Q."/>
            <person name="Wei S."/>
            <person name="Zheng Y."/>
            <person name="Lin W."/>
            <person name="Duan Y."/>
            <person name="Cao H."/>
            <person name="Xiong S."/>
            <person name="Wang X."/>
            <person name="Wei L."/>
            <person name="Li C."/>
            <person name="Ma Q."/>
            <person name="Ju M."/>
            <person name="Zhao R."/>
            <person name="Li G."/>
            <person name="Mu C."/>
            <person name="Tian Q."/>
            <person name="Mei H."/>
            <person name="Zhang T."/>
            <person name="Gao T."/>
            <person name="Zhang H."/>
        </authorList>
    </citation>
    <scope>NUCLEOTIDE SEQUENCE</scope>
    <source>
        <strain evidence="3">G02</strain>
    </source>
</reference>
<dbReference type="PANTHER" id="PTHR33067:SF9">
    <property type="entry name" value="RNA-DIRECTED DNA POLYMERASE"/>
    <property type="match status" value="1"/>
</dbReference>
<protein>
    <recommendedName>
        <fullName evidence="2">Reverse transcriptase domain-containing protein</fullName>
    </recommendedName>
</protein>